<reference evidence="6 7" key="1">
    <citation type="submission" date="2019-07" db="EMBL/GenBank/DDBJ databases">
        <title>Whole genome shotgun sequence of Cellulomonas aerilata NBRC 106308.</title>
        <authorList>
            <person name="Hosoyama A."/>
            <person name="Uohara A."/>
            <person name="Ohji S."/>
            <person name="Ichikawa N."/>
        </authorList>
    </citation>
    <scope>NUCLEOTIDE SEQUENCE [LARGE SCALE GENOMIC DNA]</scope>
    <source>
        <strain evidence="6 7">NBRC 106308</strain>
    </source>
</reference>
<dbReference type="Pfam" id="PF13377">
    <property type="entry name" value="Peripla_BP_3"/>
    <property type="match status" value="1"/>
</dbReference>
<dbReference type="GO" id="GO:0000976">
    <property type="term" value="F:transcription cis-regulatory region binding"/>
    <property type="evidence" value="ECO:0007669"/>
    <property type="project" value="TreeGrafter"/>
</dbReference>
<dbReference type="SMART" id="SM00354">
    <property type="entry name" value="HTH_LACI"/>
    <property type="match status" value="1"/>
</dbReference>
<keyword evidence="7" id="KW-1185">Reference proteome</keyword>
<dbReference type="PANTHER" id="PTHR30146:SF109">
    <property type="entry name" value="HTH-TYPE TRANSCRIPTIONAL REGULATOR GALS"/>
    <property type="match status" value="1"/>
</dbReference>
<dbReference type="InterPro" id="IPR000843">
    <property type="entry name" value="HTH_LacI"/>
</dbReference>
<dbReference type="CDD" id="cd06267">
    <property type="entry name" value="PBP1_LacI_sugar_binding-like"/>
    <property type="match status" value="1"/>
</dbReference>
<keyword evidence="2" id="KW-0238">DNA-binding</keyword>
<dbReference type="PROSITE" id="PS00356">
    <property type="entry name" value="HTH_LACI_1"/>
    <property type="match status" value="1"/>
</dbReference>
<dbReference type="Gene3D" id="1.10.260.40">
    <property type="entry name" value="lambda repressor-like DNA-binding domains"/>
    <property type="match status" value="1"/>
</dbReference>
<dbReference type="AlphaFoldDB" id="A0A512D9V7"/>
<dbReference type="SUPFAM" id="SSF47413">
    <property type="entry name" value="lambda repressor-like DNA-binding domains"/>
    <property type="match status" value="1"/>
</dbReference>
<dbReference type="RefSeq" id="WP_186816425.1">
    <property type="nucleotide sequence ID" value="NZ_BAAARM010000002.1"/>
</dbReference>
<evidence type="ECO:0000313" key="7">
    <source>
        <dbReference type="Proteomes" id="UP000321181"/>
    </source>
</evidence>
<keyword evidence="1" id="KW-0805">Transcription regulation</keyword>
<evidence type="ECO:0000256" key="4">
    <source>
        <dbReference type="SAM" id="MobiDB-lite"/>
    </source>
</evidence>
<comment type="caution">
    <text evidence="6">The sequence shown here is derived from an EMBL/GenBank/DDBJ whole genome shotgun (WGS) entry which is preliminary data.</text>
</comment>
<evidence type="ECO:0000313" key="6">
    <source>
        <dbReference type="EMBL" id="GEO33256.1"/>
    </source>
</evidence>
<dbReference type="EMBL" id="BJYY01000005">
    <property type="protein sequence ID" value="GEO33256.1"/>
    <property type="molecule type" value="Genomic_DNA"/>
</dbReference>
<dbReference type="Proteomes" id="UP000321181">
    <property type="component" value="Unassembled WGS sequence"/>
</dbReference>
<accession>A0A512D9V7</accession>
<evidence type="ECO:0000259" key="5">
    <source>
        <dbReference type="PROSITE" id="PS50932"/>
    </source>
</evidence>
<dbReference type="CDD" id="cd01392">
    <property type="entry name" value="HTH_LacI"/>
    <property type="match status" value="1"/>
</dbReference>
<name>A0A512D9V7_9CELL</name>
<evidence type="ECO:0000256" key="2">
    <source>
        <dbReference type="ARBA" id="ARBA00023125"/>
    </source>
</evidence>
<evidence type="ECO:0000256" key="3">
    <source>
        <dbReference type="ARBA" id="ARBA00023163"/>
    </source>
</evidence>
<dbReference type="InterPro" id="IPR010982">
    <property type="entry name" value="Lambda_DNA-bd_dom_sf"/>
</dbReference>
<keyword evidence="3" id="KW-0804">Transcription</keyword>
<evidence type="ECO:0000256" key="1">
    <source>
        <dbReference type="ARBA" id="ARBA00023015"/>
    </source>
</evidence>
<dbReference type="InterPro" id="IPR046335">
    <property type="entry name" value="LacI/GalR-like_sensor"/>
</dbReference>
<gene>
    <name evidence="6" type="ORF">CAE01nite_09810</name>
</gene>
<dbReference type="SUPFAM" id="SSF53822">
    <property type="entry name" value="Periplasmic binding protein-like I"/>
    <property type="match status" value="1"/>
</dbReference>
<dbReference type="Gene3D" id="3.40.50.2300">
    <property type="match status" value="2"/>
</dbReference>
<dbReference type="PROSITE" id="PS50932">
    <property type="entry name" value="HTH_LACI_2"/>
    <property type="match status" value="1"/>
</dbReference>
<dbReference type="Pfam" id="PF00356">
    <property type="entry name" value="LacI"/>
    <property type="match status" value="1"/>
</dbReference>
<protein>
    <submittedName>
        <fullName evidence="6">LacI family transcriptional regulator</fullName>
    </submittedName>
</protein>
<dbReference type="PANTHER" id="PTHR30146">
    <property type="entry name" value="LACI-RELATED TRANSCRIPTIONAL REPRESSOR"/>
    <property type="match status" value="1"/>
</dbReference>
<feature type="compositionally biased region" description="Low complexity" evidence="4">
    <location>
        <begin position="320"/>
        <end position="340"/>
    </location>
</feature>
<sequence>MSTTMRDVADRAGVSVKTVSNVVNDFPHVRASTRERVLRAIDELGYQMNFTARSLSLGRTGMLTLAVPKLRLPYFAELADEVIGAAEARGYTVLIEQTGGSRAREIELLTSERRRMTDGLILSPSGLQSGDAPQLEAGSPVVLLGERSLHARVHHVVMPNEAGARAVTEHLLATGRRRIALLGYTPGDGEGAGHLRARGFRAALAAAGVEHDEARTVAVPEWTLAAGAQAMRTLLDRGAQVDAVLGLNDVLALGAMRVLFERGLAVPHDVAVAGFDDIEESRFARPSLTTVRPDRAQIARRAVDLLVDGLGRGRSGDGALGDAADAVDAPATAPDPDAPHVADFSLQVRESTARP</sequence>
<proteinExistence type="predicted"/>
<organism evidence="6 7">
    <name type="scientific">Cellulomonas aerilata</name>
    <dbReference type="NCBI Taxonomy" id="515326"/>
    <lineage>
        <taxon>Bacteria</taxon>
        <taxon>Bacillati</taxon>
        <taxon>Actinomycetota</taxon>
        <taxon>Actinomycetes</taxon>
        <taxon>Micrococcales</taxon>
        <taxon>Cellulomonadaceae</taxon>
        <taxon>Cellulomonas</taxon>
    </lineage>
</organism>
<feature type="region of interest" description="Disordered" evidence="4">
    <location>
        <begin position="317"/>
        <end position="340"/>
    </location>
</feature>
<dbReference type="InterPro" id="IPR028082">
    <property type="entry name" value="Peripla_BP_I"/>
</dbReference>
<feature type="domain" description="HTH lacI-type" evidence="5">
    <location>
        <begin position="3"/>
        <end position="57"/>
    </location>
</feature>
<dbReference type="GO" id="GO:0003700">
    <property type="term" value="F:DNA-binding transcription factor activity"/>
    <property type="evidence" value="ECO:0007669"/>
    <property type="project" value="TreeGrafter"/>
</dbReference>